<dbReference type="AlphaFoldDB" id="A0A0V1KWK4"/>
<reference evidence="1 2" key="1">
    <citation type="submission" date="2015-05" db="EMBL/GenBank/DDBJ databases">
        <title>Evolution of Trichinella species and genotypes.</title>
        <authorList>
            <person name="Korhonen P.K."/>
            <person name="Edoardo P."/>
            <person name="Giuseppe L.R."/>
            <person name="Gasser R.B."/>
        </authorList>
    </citation>
    <scope>NUCLEOTIDE SEQUENCE [LARGE SCALE GENOMIC DNA]</scope>
    <source>
        <strain evidence="1">ISS10</strain>
    </source>
</reference>
<evidence type="ECO:0000313" key="1">
    <source>
        <dbReference type="EMBL" id="KRZ51690.1"/>
    </source>
</evidence>
<name>A0A0V1KWK4_9BILA</name>
<protein>
    <submittedName>
        <fullName evidence="1">Uncharacterized protein</fullName>
    </submittedName>
</protein>
<gene>
    <name evidence="1" type="ORF">T02_2100</name>
</gene>
<comment type="caution">
    <text evidence="1">The sequence shown here is derived from an EMBL/GenBank/DDBJ whole genome shotgun (WGS) entry which is preliminary data.</text>
</comment>
<dbReference type="EMBL" id="JYDW01000217">
    <property type="protein sequence ID" value="KRZ51690.1"/>
    <property type="molecule type" value="Genomic_DNA"/>
</dbReference>
<keyword evidence="2" id="KW-1185">Reference proteome</keyword>
<evidence type="ECO:0000313" key="2">
    <source>
        <dbReference type="Proteomes" id="UP000054721"/>
    </source>
</evidence>
<organism evidence="1 2">
    <name type="scientific">Trichinella nativa</name>
    <dbReference type="NCBI Taxonomy" id="6335"/>
    <lineage>
        <taxon>Eukaryota</taxon>
        <taxon>Metazoa</taxon>
        <taxon>Ecdysozoa</taxon>
        <taxon>Nematoda</taxon>
        <taxon>Enoplea</taxon>
        <taxon>Dorylaimia</taxon>
        <taxon>Trichinellida</taxon>
        <taxon>Trichinellidae</taxon>
        <taxon>Trichinella</taxon>
    </lineage>
</organism>
<accession>A0A0V1KWK4</accession>
<sequence>MRSKNRKRARTVKRRGKIKEGYASGKKLASERSRHVFHFRDHIDWLTKLKHLIGNLRHYYR</sequence>
<dbReference type="Proteomes" id="UP000054721">
    <property type="component" value="Unassembled WGS sequence"/>
</dbReference>
<proteinExistence type="predicted"/>